<dbReference type="InterPro" id="IPR050250">
    <property type="entry name" value="Macrolide_Exporter_MacB"/>
</dbReference>
<keyword evidence="11" id="KW-1185">Reference proteome</keyword>
<evidence type="ECO:0000256" key="3">
    <source>
        <dbReference type="ARBA" id="ARBA00022692"/>
    </source>
</evidence>
<dbReference type="InterPro" id="IPR025857">
    <property type="entry name" value="MacB_PCD"/>
</dbReference>
<dbReference type="Proteomes" id="UP000002408">
    <property type="component" value="Chromosome"/>
</dbReference>
<dbReference type="eggNOG" id="arCOG02312">
    <property type="taxonomic scope" value="Archaea"/>
</dbReference>
<evidence type="ECO:0000256" key="1">
    <source>
        <dbReference type="ARBA" id="ARBA00004651"/>
    </source>
</evidence>
<feature type="transmembrane region" description="Helical" evidence="7">
    <location>
        <begin position="329"/>
        <end position="351"/>
    </location>
</feature>
<dbReference type="GO" id="GO:0022857">
    <property type="term" value="F:transmembrane transporter activity"/>
    <property type="evidence" value="ECO:0007669"/>
    <property type="project" value="TreeGrafter"/>
</dbReference>
<dbReference type="PANTHER" id="PTHR30572">
    <property type="entry name" value="MEMBRANE COMPONENT OF TRANSPORTER-RELATED"/>
    <property type="match status" value="1"/>
</dbReference>
<evidence type="ECO:0008006" key="12">
    <source>
        <dbReference type="Google" id="ProtNLM"/>
    </source>
</evidence>
<feature type="transmembrane region" description="Helical" evidence="7">
    <location>
        <begin position="23"/>
        <end position="43"/>
    </location>
</feature>
<reference evidence="11" key="1">
    <citation type="journal article" date="2015" name="Microbiology">
        <title>Genome of Methanoregula boonei 6A8 reveals adaptations to oligotrophic peatland environments.</title>
        <authorList>
            <person name="Braeuer S."/>
            <person name="Cadillo-Quiroz H."/>
            <person name="Kyrpides N."/>
            <person name="Woyke T."/>
            <person name="Goodwin L."/>
            <person name="Detter C."/>
            <person name="Podell S."/>
            <person name="Yavitt J.B."/>
            <person name="Zinder S.H."/>
        </authorList>
    </citation>
    <scope>NUCLEOTIDE SEQUENCE [LARGE SCALE GENOMIC DNA]</scope>
    <source>
        <strain evidence="11">DSM 21154 / JCM 14090 / 6A8</strain>
    </source>
</reference>
<evidence type="ECO:0000313" key="10">
    <source>
        <dbReference type="EMBL" id="ABS56554.1"/>
    </source>
</evidence>
<comment type="subcellular location">
    <subcellularLocation>
        <location evidence="1">Cell membrane</location>
        <topology evidence="1">Multi-pass membrane protein</topology>
    </subcellularLocation>
</comment>
<evidence type="ECO:0000256" key="5">
    <source>
        <dbReference type="ARBA" id="ARBA00023136"/>
    </source>
</evidence>
<evidence type="ECO:0000313" key="11">
    <source>
        <dbReference type="Proteomes" id="UP000002408"/>
    </source>
</evidence>
<evidence type="ECO:0000256" key="2">
    <source>
        <dbReference type="ARBA" id="ARBA00022475"/>
    </source>
</evidence>
<dbReference type="Pfam" id="PF12704">
    <property type="entry name" value="MacB_PCD"/>
    <property type="match status" value="1"/>
</dbReference>
<dbReference type="AlphaFoldDB" id="A7I9Z3"/>
<dbReference type="GO" id="GO:0005886">
    <property type="term" value="C:plasma membrane"/>
    <property type="evidence" value="ECO:0007669"/>
    <property type="project" value="UniProtKB-SubCell"/>
</dbReference>
<dbReference type="EMBL" id="CP000780">
    <property type="protein sequence ID" value="ABS56554.1"/>
    <property type="molecule type" value="Genomic_DNA"/>
</dbReference>
<dbReference type="InterPro" id="IPR003838">
    <property type="entry name" value="ABC3_permease_C"/>
</dbReference>
<dbReference type="OrthoDB" id="11469at2157"/>
<evidence type="ECO:0000259" key="9">
    <source>
        <dbReference type="Pfam" id="PF12704"/>
    </source>
</evidence>
<dbReference type="PANTHER" id="PTHR30572:SF4">
    <property type="entry name" value="ABC TRANSPORTER PERMEASE YTRF"/>
    <property type="match status" value="1"/>
</dbReference>
<feature type="domain" description="ABC3 transporter permease C-terminal" evidence="8">
    <location>
        <begin position="284"/>
        <end position="402"/>
    </location>
</feature>
<organism evidence="10 11">
    <name type="scientific">Methanoregula boonei (strain DSM 21154 / JCM 14090 / 6A8)</name>
    <dbReference type="NCBI Taxonomy" id="456442"/>
    <lineage>
        <taxon>Archaea</taxon>
        <taxon>Methanobacteriati</taxon>
        <taxon>Methanobacteriota</taxon>
        <taxon>Stenosarchaea group</taxon>
        <taxon>Methanomicrobia</taxon>
        <taxon>Methanomicrobiales</taxon>
        <taxon>Methanoregulaceae</taxon>
        <taxon>Methanoregula</taxon>
    </lineage>
</organism>
<keyword evidence="4 7" id="KW-1133">Transmembrane helix</keyword>
<dbReference type="KEGG" id="mbn:Mboo_2040"/>
<accession>A7I9Z3</accession>
<dbReference type="GeneID" id="5411167"/>
<evidence type="ECO:0000256" key="6">
    <source>
        <dbReference type="ARBA" id="ARBA00038076"/>
    </source>
</evidence>
<keyword evidence="3 7" id="KW-0812">Transmembrane</keyword>
<gene>
    <name evidence="10" type="ordered locus">Mboo_2040</name>
</gene>
<feature type="transmembrane region" description="Helical" evidence="7">
    <location>
        <begin position="281"/>
        <end position="301"/>
    </location>
</feature>
<evidence type="ECO:0000256" key="7">
    <source>
        <dbReference type="SAM" id="Phobius"/>
    </source>
</evidence>
<comment type="similarity">
    <text evidence="6">Belongs to the ABC-4 integral membrane protein family.</text>
</comment>
<name>A7I9Z3_METB6</name>
<dbReference type="RefSeq" id="WP_012107609.1">
    <property type="nucleotide sequence ID" value="NC_009712.1"/>
</dbReference>
<dbReference type="Pfam" id="PF02687">
    <property type="entry name" value="FtsX"/>
    <property type="match status" value="1"/>
</dbReference>
<keyword evidence="5 7" id="KW-0472">Membrane</keyword>
<evidence type="ECO:0000259" key="8">
    <source>
        <dbReference type="Pfam" id="PF02687"/>
    </source>
</evidence>
<evidence type="ECO:0000256" key="4">
    <source>
        <dbReference type="ARBA" id="ARBA00022989"/>
    </source>
</evidence>
<protein>
    <recommendedName>
        <fullName evidence="12">ABC3 transporter permease protein domain-containing protein</fullName>
    </recommendedName>
</protein>
<feature type="transmembrane region" description="Helical" evidence="7">
    <location>
        <begin position="371"/>
        <end position="392"/>
    </location>
</feature>
<dbReference type="STRING" id="456442.Mboo_2040"/>
<feature type="domain" description="MacB-like periplasmic core" evidence="9">
    <location>
        <begin position="22"/>
        <end position="246"/>
    </location>
</feature>
<proteinExistence type="inferred from homology"/>
<sequence>MIKGDIFFNLAVRSVRINFLRSMLAAIGIVIGVVAISSMGMLGTNMQLEVKDQLSASANTIVITPDVVRLGPTGFVPGSSSSSSTGIDKDDLAKITMATGSNGTVIPIYSTNTEFTINSVAGRGSVYGLNPLDIPKFLSLNQSYGNGTTDIGAGEVLVGAEIAQNFNLKVGTRIRIGSFNSASRPELRIAGVLQPRGTVADGVSTDNGIVVNNNWYTNQYGGEDEWSQVNVIVNDVDNISDIESMISAKVNTNEKTPVIRIRDATSQLATETSALSTVTTFIMAIGGISLLVAAVSIFNVMMMSVSERIQEIGILLSIGTEKGEVRRMFLYEAFILGLLGAGVGGACSLAIGYTVVEAMIGTTAYFFEPASILYVPAAMLIGVVVCVISGMYPAWRASNMDPIDAIRSEE</sequence>
<keyword evidence="2" id="KW-1003">Cell membrane</keyword>
<dbReference type="HOGENOM" id="CLU_000604_8_0_2"/>